<name>A0A6B9J577_9CAUD</name>
<evidence type="ECO:0000313" key="1">
    <source>
        <dbReference type="EMBL" id="QGZ16080.1"/>
    </source>
</evidence>
<sequence length="94" mass="10579">MNQYNKAIIKAAVAQGYWLSVADEEGVILTRTQNVEAVETHVDDVDEAVVIVRANNDGVFTKIGCLYFADSEMYDYTANDFIERIVQSVQDTRL</sequence>
<gene>
    <name evidence="1" type="ORF">Kuja_0890</name>
</gene>
<dbReference type="EMBL" id="MN718199">
    <property type="protein sequence ID" value="QGZ16080.1"/>
    <property type="molecule type" value="Genomic_DNA"/>
</dbReference>
<organism evidence="1 2">
    <name type="scientific">Vibrio phage vB_VchM_Kuja</name>
    <dbReference type="NCBI Taxonomy" id="2686437"/>
    <lineage>
        <taxon>Viruses</taxon>
        <taxon>Duplodnaviria</taxon>
        <taxon>Heunggongvirae</taxon>
        <taxon>Uroviricota</taxon>
        <taxon>Caudoviricetes</taxon>
        <taxon>Pantevenvirales</taxon>
        <taxon>Ackermannviridae</taxon>
        <taxon>Kujavirus</taxon>
        <taxon>Kujavirus kuja</taxon>
    </lineage>
</organism>
<protein>
    <submittedName>
        <fullName evidence="1">Uncharacterized protein</fullName>
    </submittedName>
</protein>
<keyword evidence="2" id="KW-1185">Reference proteome</keyword>
<dbReference type="Proteomes" id="UP000433471">
    <property type="component" value="Segment"/>
</dbReference>
<reference evidence="1 2" key="1">
    <citation type="submission" date="2019-11" db="EMBL/GenBank/DDBJ databases">
        <title>Characterization of a novel member of the family Ackermannviridae.</title>
        <authorList>
            <person name="Maina A.N."/>
            <person name="Mwaura F.B."/>
            <person name="Jumba M."/>
        </authorList>
    </citation>
    <scope>NUCLEOTIDE SEQUENCE [LARGE SCALE GENOMIC DNA]</scope>
</reference>
<evidence type="ECO:0000313" key="2">
    <source>
        <dbReference type="Proteomes" id="UP000433471"/>
    </source>
</evidence>
<accession>A0A6B9J577</accession>
<proteinExistence type="predicted"/>